<comment type="caution">
    <text evidence="1">The sequence shown here is derived from an EMBL/GenBank/DDBJ whole genome shotgun (WGS) entry which is preliminary data.</text>
</comment>
<dbReference type="Proteomes" id="UP000075573">
    <property type="component" value="Unassembled WGS sequence"/>
</dbReference>
<evidence type="ECO:0000313" key="2">
    <source>
        <dbReference type="Proteomes" id="UP000075573"/>
    </source>
</evidence>
<reference evidence="1 2" key="1">
    <citation type="submission" date="2015-06" db="EMBL/GenBank/DDBJ databases">
        <title>Improved classification and identification of acetic acid bacteria using matrix-assisted laser desorption/ionization time-of-flight mass spectrometry; Gluconobacter nephelii and Gluconobacter uchimurae are later heterotypic synonyms of Gluconobacter japonicus and Gluconobacter oxydans, respectively.</title>
        <authorList>
            <person name="Li L."/>
            <person name="Cleenwerck I."/>
            <person name="De Vuyst L."/>
            <person name="Vandamme P."/>
        </authorList>
    </citation>
    <scope>NUCLEOTIDE SEQUENCE [LARGE SCALE GENOMIC DNA]</scope>
    <source>
        <strain evidence="1 2">LMG 1764</strain>
    </source>
</reference>
<accession>A0A149QPK1</accession>
<proteinExistence type="predicted"/>
<evidence type="ECO:0000313" key="1">
    <source>
        <dbReference type="EMBL" id="KXU99237.1"/>
    </source>
</evidence>
<protein>
    <submittedName>
        <fullName evidence="1">Uncharacterized protein</fullName>
    </submittedName>
</protein>
<dbReference type="RefSeq" id="WP_062497861.1">
    <property type="nucleotide sequence ID" value="NZ_LHZB01000121.1"/>
</dbReference>
<dbReference type="PATRIC" id="fig|442.7.peg.46"/>
<name>A0A149QPK1_9PROT</name>
<dbReference type="AlphaFoldDB" id="A0A149QPK1"/>
<organism evidence="1 2">
    <name type="scientific">Gluconobacter potus</name>
    <dbReference type="NCBI Taxonomy" id="2724927"/>
    <lineage>
        <taxon>Bacteria</taxon>
        <taxon>Pseudomonadati</taxon>
        <taxon>Pseudomonadota</taxon>
        <taxon>Alphaproteobacteria</taxon>
        <taxon>Acetobacterales</taxon>
        <taxon>Acetobacteraceae</taxon>
        <taxon>Gluconobacter</taxon>
    </lineage>
</organism>
<gene>
    <name evidence="1" type="ORF">AD929_15690</name>
</gene>
<sequence>MANRPKTLSAYLRSQQDRREDAANARIVGMPVDKFKATAQAKEIDRQIVSLNRKQAMKK</sequence>
<dbReference type="EMBL" id="LHZB01000121">
    <property type="protein sequence ID" value="KXU99237.1"/>
    <property type="molecule type" value="Genomic_DNA"/>
</dbReference>